<organism evidence="2 3">
    <name type="scientific">Oesophagostomum dentatum</name>
    <name type="common">Nodular worm</name>
    <dbReference type="NCBI Taxonomy" id="61180"/>
    <lineage>
        <taxon>Eukaryota</taxon>
        <taxon>Metazoa</taxon>
        <taxon>Ecdysozoa</taxon>
        <taxon>Nematoda</taxon>
        <taxon>Chromadorea</taxon>
        <taxon>Rhabditida</taxon>
        <taxon>Rhabditina</taxon>
        <taxon>Rhabditomorpha</taxon>
        <taxon>Strongyloidea</taxon>
        <taxon>Strongylidae</taxon>
        <taxon>Oesophagostomum</taxon>
    </lineage>
</organism>
<sequence>MTQKRRSLVLPVIEVVTQFLQITRLTSLTPKGDGYSSEELIESVNNCGDFVGEGGSYVSFGQHLRGAVPAIVAKDPVFVESEADTLSKNVIERLFSGAVLTPPGSEAKDRSPGHIKPEQSRATRSLYMEHWNSPLYSPRHHSSLPVIEDKVTKRTGVETNSVSDASAQSTSSGAVGNVANRSEQDVVDGEEKDSWEDLDDTKLEQQVNALKLEVAAKSVKPPINYFAPPLVRTSTWDPTFLSHVLEAYDVPEYKVAEDVANALASTDWGTAAVKWLERKMVFIVFANERQGNVAS</sequence>
<accession>A0A0B1TKW9</accession>
<protein>
    <submittedName>
        <fullName evidence="2">Uncharacterized protein</fullName>
    </submittedName>
</protein>
<dbReference type="Proteomes" id="UP000053660">
    <property type="component" value="Unassembled WGS sequence"/>
</dbReference>
<evidence type="ECO:0000313" key="2">
    <source>
        <dbReference type="EMBL" id="KHJ98163.1"/>
    </source>
</evidence>
<dbReference type="OrthoDB" id="5418203at2759"/>
<feature type="compositionally biased region" description="Basic and acidic residues" evidence="1">
    <location>
        <begin position="106"/>
        <end position="120"/>
    </location>
</feature>
<feature type="region of interest" description="Disordered" evidence="1">
    <location>
        <begin position="101"/>
        <end position="120"/>
    </location>
</feature>
<evidence type="ECO:0000256" key="1">
    <source>
        <dbReference type="SAM" id="MobiDB-lite"/>
    </source>
</evidence>
<reference evidence="2 3" key="1">
    <citation type="submission" date="2014-03" db="EMBL/GenBank/DDBJ databases">
        <title>Draft genome of the hookworm Oesophagostomum dentatum.</title>
        <authorList>
            <person name="Mitreva M."/>
        </authorList>
    </citation>
    <scope>NUCLEOTIDE SEQUENCE [LARGE SCALE GENOMIC DNA]</scope>
    <source>
        <strain evidence="2 3">OD-Hann</strain>
    </source>
</reference>
<name>A0A0B1TKW9_OESDE</name>
<evidence type="ECO:0000313" key="3">
    <source>
        <dbReference type="Proteomes" id="UP000053660"/>
    </source>
</evidence>
<dbReference type="EMBL" id="KN549349">
    <property type="protein sequence ID" value="KHJ98163.1"/>
    <property type="molecule type" value="Genomic_DNA"/>
</dbReference>
<dbReference type="AlphaFoldDB" id="A0A0B1TKW9"/>
<gene>
    <name evidence="2" type="ORF">OESDEN_01852</name>
</gene>
<keyword evidence="3" id="KW-1185">Reference proteome</keyword>
<proteinExistence type="predicted"/>